<gene>
    <name evidence="2" type="ORF">Plil01_001593300</name>
</gene>
<keyword evidence="3" id="KW-1185">Reference proteome</keyword>
<name>A0A9W6XFE7_9STRA</name>
<sequence>MYHGEVLRTHQSGLSGSGFWGNLWNGIKKGASAAWTFLKSNWKPITSGLLDGIATAAGPEAAPLRGLVKDVSGVGMAPPLTRRLMIGSIYKIVCSQSEICYIGSTFNLLKHRMIGHRSKFKRWDEGKTTSEIGIYPYFRKYGPYEFKIMLIKQYEVADRHHLHAYESLWINKFKKTCVNKLPPFASLKQCMQKETGKRYWKANRVEINEKNKRYNELHKDRLAQKIACESAYLPTERQNISL</sequence>
<dbReference type="InterPro" id="IPR035901">
    <property type="entry name" value="GIY-YIG_endonuc_sf"/>
</dbReference>
<dbReference type="EMBL" id="BSXW01001609">
    <property type="protein sequence ID" value="GMF37988.1"/>
    <property type="molecule type" value="Genomic_DNA"/>
</dbReference>
<evidence type="ECO:0000313" key="2">
    <source>
        <dbReference type="EMBL" id="GMF37988.1"/>
    </source>
</evidence>
<organism evidence="2 3">
    <name type="scientific">Phytophthora lilii</name>
    <dbReference type="NCBI Taxonomy" id="2077276"/>
    <lineage>
        <taxon>Eukaryota</taxon>
        <taxon>Sar</taxon>
        <taxon>Stramenopiles</taxon>
        <taxon>Oomycota</taxon>
        <taxon>Peronosporomycetes</taxon>
        <taxon>Peronosporales</taxon>
        <taxon>Peronosporaceae</taxon>
        <taxon>Phytophthora</taxon>
    </lineage>
</organism>
<reference evidence="2" key="1">
    <citation type="submission" date="2023-04" db="EMBL/GenBank/DDBJ databases">
        <title>Phytophthora lilii NBRC 32176.</title>
        <authorList>
            <person name="Ichikawa N."/>
            <person name="Sato H."/>
            <person name="Tonouchi N."/>
        </authorList>
    </citation>
    <scope>NUCLEOTIDE SEQUENCE</scope>
    <source>
        <strain evidence="2">NBRC 32176</strain>
    </source>
</reference>
<proteinExistence type="predicted"/>
<evidence type="ECO:0000313" key="3">
    <source>
        <dbReference type="Proteomes" id="UP001165083"/>
    </source>
</evidence>
<dbReference type="Proteomes" id="UP001165083">
    <property type="component" value="Unassembled WGS sequence"/>
</dbReference>
<protein>
    <submittedName>
        <fullName evidence="2">Unnamed protein product</fullName>
    </submittedName>
</protein>
<dbReference type="Gene3D" id="3.40.1440.10">
    <property type="entry name" value="GIY-YIG endonuclease"/>
    <property type="match status" value="1"/>
</dbReference>
<dbReference type="InterPro" id="IPR000305">
    <property type="entry name" value="GIY-YIG_endonuc"/>
</dbReference>
<accession>A0A9W6XFE7</accession>
<feature type="domain" description="GIY-YIG" evidence="1">
    <location>
        <begin position="86"/>
        <end position="184"/>
    </location>
</feature>
<dbReference type="SUPFAM" id="SSF82771">
    <property type="entry name" value="GIY-YIG endonuclease"/>
    <property type="match status" value="1"/>
</dbReference>
<dbReference type="SMART" id="SM00465">
    <property type="entry name" value="GIYc"/>
    <property type="match status" value="1"/>
</dbReference>
<comment type="caution">
    <text evidence="2">The sequence shown here is derived from an EMBL/GenBank/DDBJ whole genome shotgun (WGS) entry which is preliminary data.</text>
</comment>
<dbReference type="AlphaFoldDB" id="A0A9W6XFE7"/>
<evidence type="ECO:0000259" key="1">
    <source>
        <dbReference type="SMART" id="SM00465"/>
    </source>
</evidence>